<evidence type="ECO:0000313" key="6">
    <source>
        <dbReference type="Proteomes" id="UP000596742"/>
    </source>
</evidence>
<name>A0A8B6C3W5_MYTGA</name>
<protein>
    <recommendedName>
        <fullName evidence="4">Antistasin-like domain-containing protein</fullName>
    </recommendedName>
</protein>
<dbReference type="InterPro" id="IPR004094">
    <property type="entry name" value="Antistasin-like"/>
</dbReference>
<evidence type="ECO:0000256" key="2">
    <source>
        <dbReference type="ARBA" id="ARBA00022900"/>
    </source>
</evidence>
<dbReference type="OrthoDB" id="565050at2759"/>
<dbReference type="SUPFAM" id="SSF57262">
    <property type="entry name" value="Leech antihemostatic proteins"/>
    <property type="match status" value="2"/>
</dbReference>
<dbReference type="Gene3D" id="2.10.22.10">
    <property type="entry name" value="Antistasin, domain 1"/>
    <property type="match status" value="2"/>
</dbReference>
<dbReference type="Gene3D" id="3.40.50.150">
    <property type="entry name" value="Vaccinia Virus protein VP39"/>
    <property type="match status" value="1"/>
</dbReference>
<dbReference type="Proteomes" id="UP000596742">
    <property type="component" value="Unassembled WGS sequence"/>
</dbReference>
<comment type="caution">
    <text evidence="5">The sequence shown here is derived from an EMBL/GenBank/DDBJ whole genome shotgun (WGS) entry which is preliminary data.</text>
</comment>
<gene>
    <name evidence="5" type="ORF">MGAL_10B012934</name>
</gene>
<feature type="chain" id="PRO_5033030864" description="Antistasin-like domain-containing protein" evidence="3">
    <location>
        <begin position="18"/>
        <end position="201"/>
    </location>
</feature>
<dbReference type="GO" id="GO:0004867">
    <property type="term" value="F:serine-type endopeptidase inhibitor activity"/>
    <property type="evidence" value="ECO:0007669"/>
    <property type="project" value="UniProtKB-KW"/>
</dbReference>
<keyword evidence="3" id="KW-0732">Signal</keyword>
<dbReference type="Pfam" id="PF02822">
    <property type="entry name" value="Antistasin"/>
    <property type="match status" value="2"/>
</dbReference>
<dbReference type="PANTHER" id="PTHR45128">
    <property type="entry name" value="METHYLTRANSFERASE TYPE 11"/>
    <property type="match status" value="1"/>
</dbReference>
<evidence type="ECO:0000313" key="5">
    <source>
        <dbReference type="EMBL" id="VDH99701.1"/>
    </source>
</evidence>
<dbReference type="PANTHER" id="PTHR45128:SF1">
    <property type="entry name" value="S-ADENOSYLMETHIONINE-DEPENDENT METHYLTRANSFERASE RV2258C"/>
    <property type="match status" value="1"/>
</dbReference>
<dbReference type="InterPro" id="IPR025714">
    <property type="entry name" value="Methyltranfer_dom"/>
</dbReference>
<feature type="domain" description="Antistasin-like" evidence="4">
    <location>
        <begin position="25"/>
        <end position="51"/>
    </location>
</feature>
<accession>A0A8B6C3W5</accession>
<dbReference type="InterPro" id="IPR011061">
    <property type="entry name" value="Hirudin/antistatin"/>
</dbReference>
<dbReference type="SUPFAM" id="SSF53335">
    <property type="entry name" value="S-adenosyl-L-methionine-dependent methyltransferases"/>
    <property type="match status" value="1"/>
</dbReference>
<dbReference type="Pfam" id="PF13847">
    <property type="entry name" value="Methyltransf_31"/>
    <property type="match status" value="1"/>
</dbReference>
<dbReference type="CDD" id="cd02440">
    <property type="entry name" value="AdoMet_MTases"/>
    <property type="match status" value="1"/>
</dbReference>
<evidence type="ECO:0000256" key="3">
    <source>
        <dbReference type="SAM" id="SignalP"/>
    </source>
</evidence>
<feature type="domain" description="Antistasin-like" evidence="4">
    <location>
        <begin position="57"/>
        <end position="82"/>
    </location>
</feature>
<dbReference type="PROSITE" id="PS51252">
    <property type="entry name" value="ANTISTASIN"/>
    <property type="match status" value="2"/>
</dbReference>
<feature type="signal peptide" evidence="3">
    <location>
        <begin position="1"/>
        <end position="17"/>
    </location>
</feature>
<evidence type="ECO:0000256" key="1">
    <source>
        <dbReference type="ARBA" id="ARBA00022690"/>
    </source>
</evidence>
<dbReference type="InterPro" id="IPR053173">
    <property type="entry name" value="SAM-binding_MTase"/>
</dbReference>
<dbReference type="InterPro" id="IPR029063">
    <property type="entry name" value="SAM-dependent_MTases_sf"/>
</dbReference>
<evidence type="ECO:0000259" key="4">
    <source>
        <dbReference type="PROSITE" id="PS51252"/>
    </source>
</evidence>
<keyword evidence="6" id="KW-1185">Reference proteome</keyword>
<dbReference type="EMBL" id="UYJE01001168">
    <property type="protein sequence ID" value="VDH99701.1"/>
    <property type="molecule type" value="Genomic_DNA"/>
</dbReference>
<reference evidence="5" key="1">
    <citation type="submission" date="2018-11" db="EMBL/GenBank/DDBJ databases">
        <authorList>
            <person name="Alioto T."/>
            <person name="Alioto T."/>
        </authorList>
    </citation>
    <scope>NUCLEOTIDE SEQUENCE</scope>
</reference>
<keyword evidence="1" id="KW-0646">Protease inhibitor</keyword>
<keyword evidence="2" id="KW-0722">Serine protease inhibitor</keyword>
<organism evidence="5 6">
    <name type="scientific">Mytilus galloprovincialis</name>
    <name type="common">Mediterranean mussel</name>
    <dbReference type="NCBI Taxonomy" id="29158"/>
    <lineage>
        <taxon>Eukaryota</taxon>
        <taxon>Metazoa</taxon>
        <taxon>Spiralia</taxon>
        <taxon>Lophotrochozoa</taxon>
        <taxon>Mollusca</taxon>
        <taxon>Bivalvia</taxon>
        <taxon>Autobranchia</taxon>
        <taxon>Pteriomorphia</taxon>
        <taxon>Mytilida</taxon>
        <taxon>Mytiloidea</taxon>
        <taxon>Mytilidae</taxon>
        <taxon>Mytilinae</taxon>
        <taxon>Mytilus</taxon>
    </lineage>
</organism>
<sequence length="201" mass="22680">MLQYILLLAVTVIAIQARSPLIYECSNKPVCNIYCKYGYHVDQDGCDICKCKQPPHCSNVMCAMYCEHGFQVGADGCEICKCNQPHKIRTILDIGCHGCGVGRITLNMDKYSPDAKLIGIDVDNFAIETALKLKEEEKITNIEFYLMGAEDLKHKWIRLFDWVTILTVLHDLPNPDPCLQQALRVMKDDGVMTILLCLPPK</sequence>
<proteinExistence type="predicted"/>
<dbReference type="AlphaFoldDB" id="A0A8B6C3W5"/>